<dbReference type="Proteomes" id="UP000887565">
    <property type="component" value="Unplaced"/>
</dbReference>
<dbReference type="AlphaFoldDB" id="A0A915LB56"/>
<organism evidence="1 2">
    <name type="scientific">Romanomermis culicivorax</name>
    <name type="common">Nematode worm</name>
    <dbReference type="NCBI Taxonomy" id="13658"/>
    <lineage>
        <taxon>Eukaryota</taxon>
        <taxon>Metazoa</taxon>
        <taxon>Ecdysozoa</taxon>
        <taxon>Nematoda</taxon>
        <taxon>Enoplea</taxon>
        <taxon>Dorylaimia</taxon>
        <taxon>Mermithida</taxon>
        <taxon>Mermithoidea</taxon>
        <taxon>Mermithidae</taxon>
        <taxon>Romanomermis</taxon>
    </lineage>
</organism>
<protein>
    <submittedName>
        <fullName evidence="2">Uncharacterized protein</fullName>
    </submittedName>
</protein>
<proteinExistence type="predicted"/>
<accession>A0A915LB56</accession>
<name>A0A915LB56_ROMCU</name>
<keyword evidence="1" id="KW-1185">Reference proteome</keyword>
<evidence type="ECO:0000313" key="1">
    <source>
        <dbReference type="Proteomes" id="UP000887565"/>
    </source>
</evidence>
<evidence type="ECO:0000313" key="2">
    <source>
        <dbReference type="WBParaSite" id="nRc.2.0.1.t48324-RA"/>
    </source>
</evidence>
<sequence>MENFKYDIQNKFQPTKDTICNLNTFIRENEHQFIMSIKQTAQDFLVSCMLLDMPKIISKLIREYRSEPFVILYDTTFELDDYYASAAIWLIG</sequence>
<dbReference type="WBParaSite" id="nRc.2.0.1.t48324-RA">
    <property type="protein sequence ID" value="nRc.2.0.1.t48324-RA"/>
    <property type="gene ID" value="nRc.2.0.1.g48324"/>
</dbReference>
<reference evidence="2" key="1">
    <citation type="submission" date="2022-11" db="UniProtKB">
        <authorList>
            <consortium name="WormBaseParasite"/>
        </authorList>
    </citation>
    <scope>IDENTIFICATION</scope>
</reference>